<dbReference type="RefSeq" id="WP_131847215.1">
    <property type="nucleotide sequence ID" value="NZ_SLXV01000001.1"/>
</dbReference>
<dbReference type="Pfam" id="PF09548">
    <property type="entry name" value="Spore_III_AB"/>
    <property type="match status" value="1"/>
</dbReference>
<dbReference type="PIRSF" id="PIRSF021435">
    <property type="entry name" value="SpoIIIAB"/>
    <property type="match status" value="1"/>
</dbReference>
<dbReference type="NCBIfam" id="TIGR02833">
    <property type="entry name" value="spore_III_AB"/>
    <property type="match status" value="1"/>
</dbReference>
<gene>
    <name evidence="1" type="ORF">EDD57_10174</name>
</gene>
<dbReference type="AlphaFoldDB" id="A0A4R2S4C7"/>
<dbReference type="Proteomes" id="UP000294746">
    <property type="component" value="Unassembled WGS sequence"/>
</dbReference>
<name>A0A4R2S4C7_9BACL</name>
<proteinExistence type="predicted"/>
<sequence>MLKLLGACIILIGTTWAGFQHARTFAERPKQIRQVRSALQLLETEIGYGTRTLIDACQSIAARMDGFVQAIFHQAHQNLLQLDGASTYECFQKAIESNWGATCMKQPEKQVILDFCKTLGISDRQDQLQNLAVTKSNLEIEERRALEEQTQYEKMFKTLGILAGALLIILMY</sequence>
<evidence type="ECO:0000313" key="1">
    <source>
        <dbReference type="EMBL" id="TCP70632.1"/>
    </source>
</evidence>
<reference evidence="1 2" key="1">
    <citation type="submission" date="2019-03" db="EMBL/GenBank/DDBJ databases">
        <title>Genomic Encyclopedia of Type Strains, Phase IV (KMG-IV): sequencing the most valuable type-strain genomes for metagenomic binning, comparative biology and taxonomic classification.</title>
        <authorList>
            <person name="Goeker M."/>
        </authorList>
    </citation>
    <scope>NUCLEOTIDE SEQUENCE [LARGE SCALE GENOMIC DNA]</scope>
    <source>
        <strain evidence="1 2">DSM 46831</strain>
    </source>
</reference>
<dbReference type="InterPro" id="IPR014198">
    <property type="entry name" value="Spore_III_AB"/>
</dbReference>
<evidence type="ECO:0000313" key="2">
    <source>
        <dbReference type="Proteomes" id="UP000294746"/>
    </source>
</evidence>
<accession>A0A4R2S4C7</accession>
<comment type="caution">
    <text evidence="1">The sequence shown here is derived from an EMBL/GenBank/DDBJ whole genome shotgun (WGS) entry which is preliminary data.</text>
</comment>
<organism evidence="1 2">
    <name type="scientific">Baia soyae</name>
    <dbReference type="NCBI Taxonomy" id="1544746"/>
    <lineage>
        <taxon>Bacteria</taxon>
        <taxon>Bacillati</taxon>
        <taxon>Bacillota</taxon>
        <taxon>Bacilli</taxon>
        <taxon>Bacillales</taxon>
        <taxon>Thermoactinomycetaceae</taxon>
        <taxon>Baia</taxon>
    </lineage>
</organism>
<protein>
    <submittedName>
        <fullName evidence="1">Stage III sporulation protein AB</fullName>
    </submittedName>
</protein>
<keyword evidence="2" id="KW-1185">Reference proteome</keyword>
<dbReference type="OrthoDB" id="1957909at2"/>
<dbReference type="EMBL" id="SLXV01000001">
    <property type="protein sequence ID" value="TCP70632.1"/>
    <property type="molecule type" value="Genomic_DNA"/>
</dbReference>